<feature type="binding site" evidence="24">
    <location>
        <position position="125"/>
    </location>
    <ligand>
        <name>ATP</name>
        <dbReference type="ChEBI" id="CHEBI:30616"/>
    </ligand>
</feature>
<dbReference type="GO" id="GO:0008716">
    <property type="term" value="F:D-alanine-D-alanine ligase activity"/>
    <property type="evidence" value="ECO:0007669"/>
    <property type="project" value="UniProtKB-UniRule"/>
</dbReference>
<comment type="subcellular location">
    <subcellularLocation>
        <location evidence="3 22">Cytoplasm</location>
    </subcellularLocation>
</comment>
<comment type="cofactor">
    <cofactor evidence="25">
        <name>Mg(2+)</name>
        <dbReference type="ChEBI" id="CHEBI:18420"/>
    </cofactor>
    <cofactor evidence="25">
        <name>Mn(2+)</name>
        <dbReference type="ChEBI" id="CHEBI:29035"/>
    </cofactor>
    <text evidence="25">Binds 2 magnesium or manganese ions per subunit.</text>
</comment>
<evidence type="ECO:0000256" key="4">
    <source>
        <dbReference type="ARBA" id="ARBA00004752"/>
    </source>
</evidence>
<evidence type="ECO:0000256" key="17">
    <source>
        <dbReference type="ARBA" id="ARBA00047614"/>
    </source>
</evidence>
<feature type="binding site" evidence="25">
    <location>
        <position position="288"/>
    </location>
    <ligand>
        <name>Mg(2+)</name>
        <dbReference type="ChEBI" id="CHEBI:18420"/>
        <label>1</label>
    </ligand>
</feature>
<evidence type="ECO:0000256" key="1">
    <source>
        <dbReference type="ARBA" id="ARBA00001936"/>
    </source>
</evidence>
<dbReference type="InterPro" id="IPR013815">
    <property type="entry name" value="ATP_grasp_subdomain_1"/>
</dbReference>
<comment type="cofactor">
    <cofactor evidence="1">
        <name>Mn(2+)</name>
        <dbReference type="ChEBI" id="CHEBI:29035"/>
    </cofactor>
</comment>
<evidence type="ECO:0000256" key="22">
    <source>
        <dbReference type="HAMAP-Rule" id="MF_00047"/>
    </source>
</evidence>
<dbReference type="GO" id="GO:0071555">
    <property type="term" value="P:cell wall organization"/>
    <property type="evidence" value="ECO:0007669"/>
    <property type="project" value="UniProtKB-KW"/>
</dbReference>
<dbReference type="GO" id="GO:0005829">
    <property type="term" value="C:cytosol"/>
    <property type="evidence" value="ECO:0007669"/>
    <property type="project" value="TreeGrafter"/>
</dbReference>
<evidence type="ECO:0000313" key="28">
    <source>
        <dbReference type="EMBL" id="SMC29068.1"/>
    </source>
</evidence>
<evidence type="ECO:0000256" key="15">
    <source>
        <dbReference type="ARBA" id="ARBA00023211"/>
    </source>
</evidence>
<dbReference type="Pfam" id="PF01820">
    <property type="entry name" value="Dala_Dala_lig_N"/>
    <property type="match status" value="1"/>
</dbReference>
<evidence type="ECO:0000256" key="16">
    <source>
        <dbReference type="ARBA" id="ARBA00023316"/>
    </source>
</evidence>
<keyword evidence="12 25" id="KW-0460">Magnesium</keyword>
<dbReference type="AlphaFoldDB" id="A0A1W1XZZ6"/>
<dbReference type="NCBIfam" id="TIGR01205">
    <property type="entry name" value="D_ala_D_alaTIGR"/>
    <property type="match status" value="1"/>
</dbReference>
<keyword evidence="7 22" id="KW-0963">Cytoplasm</keyword>
<evidence type="ECO:0000256" key="20">
    <source>
        <dbReference type="ARBA" id="ARBA00076288"/>
    </source>
</evidence>
<accession>A0A1W1XZZ6</accession>
<feature type="binding site" evidence="25">
    <location>
        <position position="302"/>
    </location>
    <ligand>
        <name>Mg(2+)</name>
        <dbReference type="ChEBI" id="CHEBI:18420"/>
        <label>2</label>
    </ligand>
</feature>
<dbReference type="InterPro" id="IPR000291">
    <property type="entry name" value="D-Ala_lig_Van_CS"/>
</dbReference>
<dbReference type="Pfam" id="PF07478">
    <property type="entry name" value="Dala_Dala_lig_C"/>
    <property type="match status" value="1"/>
</dbReference>
<dbReference type="PROSITE" id="PS00844">
    <property type="entry name" value="DALA_DALA_LIGASE_2"/>
    <property type="match status" value="1"/>
</dbReference>
<dbReference type="RefSeq" id="WP_084117747.1">
    <property type="nucleotide sequence ID" value="NZ_FWXH01000035.1"/>
</dbReference>
<comment type="similarity">
    <text evidence="5 22">Belongs to the D-alanine--D-alanine ligase family.</text>
</comment>
<dbReference type="PANTHER" id="PTHR23132">
    <property type="entry name" value="D-ALANINE--D-ALANINE LIGASE"/>
    <property type="match status" value="1"/>
</dbReference>
<comment type="pathway">
    <text evidence="4 22">Cell wall biogenesis; peptidoglycan biosynthesis.</text>
</comment>
<keyword evidence="8 22" id="KW-0436">Ligase</keyword>
<evidence type="ECO:0000256" key="23">
    <source>
        <dbReference type="PIRSR" id="PIRSR039102-1"/>
    </source>
</evidence>
<evidence type="ECO:0000256" key="7">
    <source>
        <dbReference type="ARBA" id="ARBA00022490"/>
    </source>
</evidence>
<dbReference type="OrthoDB" id="9813261at2"/>
<reference evidence="28 29" key="1">
    <citation type="submission" date="2017-04" db="EMBL/GenBank/DDBJ databases">
        <authorList>
            <person name="Afonso C.L."/>
            <person name="Miller P.J."/>
            <person name="Scott M.A."/>
            <person name="Spackman E."/>
            <person name="Goraichik I."/>
            <person name="Dimitrov K.M."/>
            <person name="Suarez D.L."/>
            <person name="Swayne D.E."/>
        </authorList>
    </citation>
    <scope>NUCLEOTIDE SEQUENCE [LARGE SCALE GENOMIC DNA]</scope>
    <source>
        <strain evidence="28 29">DSM 12555</strain>
    </source>
</reference>
<evidence type="ECO:0000256" key="2">
    <source>
        <dbReference type="ARBA" id="ARBA00003921"/>
    </source>
</evidence>
<dbReference type="EMBL" id="FWXH01000035">
    <property type="protein sequence ID" value="SMC29068.1"/>
    <property type="molecule type" value="Genomic_DNA"/>
</dbReference>
<dbReference type="InterPro" id="IPR005905">
    <property type="entry name" value="D_ala_D_ala"/>
</dbReference>
<feature type="active site" evidence="23">
    <location>
        <position position="313"/>
    </location>
</feature>
<organism evidence="28 29">
    <name type="scientific">Clostridium acidisoli DSM 12555</name>
    <dbReference type="NCBI Taxonomy" id="1121291"/>
    <lineage>
        <taxon>Bacteria</taxon>
        <taxon>Bacillati</taxon>
        <taxon>Bacillota</taxon>
        <taxon>Clostridia</taxon>
        <taxon>Eubacteriales</taxon>
        <taxon>Clostridiaceae</taxon>
        <taxon>Clostridium</taxon>
    </lineage>
</organism>
<evidence type="ECO:0000256" key="8">
    <source>
        <dbReference type="ARBA" id="ARBA00022598"/>
    </source>
</evidence>
<evidence type="ECO:0000256" key="3">
    <source>
        <dbReference type="ARBA" id="ARBA00004496"/>
    </source>
</evidence>
<protein>
    <recommendedName>
        <fullName evidence="19 22">D-alanine--D-alanine ligase</fullName>
        <ecNumber evidence="6 22">6.3.2.4</ecNumber>
    </recommendedName>
    <alternativeName>
        <fullName evidence="21 22">D-Ala-D-Ala ligase</fullName>
    </alternativeName>
    <alternativeName>
        <fullName evidence="20 22">D-alanylalanine synthetase</fullName>
    </alternativeName>
</protein>
<feature type="binding site" evidence="24">
    <location>
        <begin position="301"/>
        <end position="302"/>
    </location>
    <ligand>
        <name>ATP</name>
        <dbReference type="ChEBI" id="CHEBI:30616"/>
    </ligand>
</feature>
<dbReference type="NCBIfam" id="NF002378">
    <property type="entry name" value="PRK01372.1"/>
    <property type="match status" value="1"/>
</dbReference>
<keyword evidence="29" id="KW-1185">Reference proteome</keyword>
<dbReference type="InterPro" id="IPR016185">
    <property type="entry name" value="PreATP-grasp_dom_sf"/>
</dbReference>
<feature type="active site" evidence="23">
    <location>
        <position position="178"/>
    </location>
</feature>
<dbReference type="EC" id="6.3.2.4" evidence="6 22"/>
<gene>
    <name evidence="22" type="primary">ddl</name>
    <name evidence="28" type="ORF">SAMN02745134_03774</name>
</gene>
<dbReference type="HAMAP" id="MF_00047">
    <property type="entry name" value="Dala_Dala_lig"/>
    <property type="match status" value="1"/>
</dbReference>
<evidence type="ECO:0000256" key="26">
    <source>
        <dbReference type="PROSITE-ProRule" id="PRU00409"/>
    </source>
</evidence>
<evidence type="ECO:0000256" key="18">
    <source>
        <dbReference type="ARBA" id="ARBA00060592"/>
    </source>
</evidence>
<keyword evidence="14 22" id="KW-0573">Peptidoglycan synthesis</keyword>
<feature type="domain" description="ATP-grasp" evidence="27">
    <location>
        <begin position="129"/>
        <end position="335"/>
    </location>
</feature>
<dbReference type="Gene3D" id="3.40.50.20">
    <property type="match status" value="1"/>
</dbReference>
<dbReference type="Gene3D" id="3.30.470.20">
    <property type="entry name" value="ATP-grasp fold, B domain"/>
    <property type="match status" value="1"/>
</dbReference>
<keyword evidence="16 22" id="KW-0961">Cell wall biogenesis/degradation</keyword>
<keyword evidence="11 26" id="KW-0067">ATP-binding</keyword>
<evidence type="ECO:0000256" key="10">
    <source>
        <dbReference type="ARBA" id="ARBA00022741"/>
    </source>
</evidence>
<evidence type="ECO:0000256" key="6">
    <source>
        <dbReference type="ARBA" id="ARBA00012216"/>
    </source>
</evidence>
<comment type="pathway">
    <text evidence="18">Glycan biosynthesis.</text>
</comment>
<comment type="catalytic activity">
    <reaction evidence="17 22">
        <text>2 D-alanine + ATP = D-alanyl-D-alanine + ADP + phosphate + H(+)</text>
        <dbReference type="Rhea" id="RHEA:11224"/>
        <dbReference type="ChEBI" id="CHEBI:15378"/>
        <dbReference type="ChEBI" id="CHEBI:30616"/>
        <dbReference type="ChEBI" id="CHEBI:43474"/>
        <dbReference type="ChEBI" id="CHEBI:57416"/>
        <dbReference type="ChEBI" id="CHEBI:57822"/>
        <dbReference type="ChEBI" id="CHEBI:456216"/>
        <dbReference type="EC" id="6.3.2.4"/>
    </reaction>
</comment>
<evidence type="ECO:0000313" key="29">
    <source>
        <dbReference type="Proteomes" id="UP000192468"/>
    </source>
</evidence>
<feature type="binding site" evidence="25">
    <location>
        <position position="302"/>
    </location>
    <ligand>
        <name>Mg(2+)</name>
        <dbReference type="ChEBI" id="CHEBI:18420"/>
        <label>1</label>
    </ligand>
</feature>
<dbReference type="GO" id="GO:0046872">
    <property type="term" value="F:metal ion binding"/>
    <property type="evidence" value="ECO:0007669"/>
    <property type="project" value="UniProtKB-KW"/>
</dbReference>
<dbReference type="NCBIfam" id="NF002528">
    <property type="entry name" value="PRK01966.1-4"/>
    <property type="match status" value="1"/>
</dbReference>
<keyword evidence="10 24" id="KW-0547">Nucleotide-binding</keyword>
<evidence type="ECO:0000256" key="9">
    <source>
        <dbReference type="ARBA" id="ARBA00022723"/>
    </source>
</evidence>
<evidence type="ECO:0000256" key="21">
    <source>
        <dbReference type="ARBA" id="ARBA00077154"/>
    </source>
</evidence>
<dbReference type="PROSITE" id="PS00843">
    <property type="entry name" value="DALA_DALA_LIGASE_1"/>
    <property type="match status" value="1"/>
</dbReference>
<evidence type="ECO:0000256" key="19">
    <source>
        <dbReference type="ARBA" id="ARBA00068427"/>
    </source>
</evidence>
<comment type="function">
    <text evidence="2 22">Cell wall formation.</text>
</comment>
<dbReference type="PROSITE" id="PS50975">
    <property type="entry name" value="ATP_GRASP"/>
    <property type="match status" value="1"/>
</dbReference>
<evidence type="ECO:0000256" key="5">
    <source>
        <dbReference type="ARBA" id="ARBA00010871"/>
    </source>
</evidence>
<feature type="active site" evidence="23">
    <location>
        <position position="15"/>
    </location>
</feature>
<evidence type="ECO:0000259" key="27">
    <source>
        <dbReference type="PROSITE" id="PS50975"/>
    </source>
</evidence>
<keyword evidence="15 25" id="KW-0464">Manganese</keyword>
<feature type="binding site" evidence="24">
    <location>
        <begin position="170"/>
        <end position="172"/>
    </location>
    <ligand>
        <name>ATP</name>
        <dbReference type="ChEBI" id="CHEBI:30616"/>
    </ligand>
</feature>
<dbReference type="GO" id="GO:0009252">
    <property type="term" value="P:peptidoglycan biosynthetic process"/>
    <property type="evidence" value="ECO:0007669"/>
    <property type="project" value="UniProtKB-UniRule"/>
</dbReference>
<feature type="binding site" evidence="24">
    <location>
        <begin position="178"/>
        <end position="179"/>
    </location>
    <ligand>
        <name>ATP</name>
        <dbReference type="ChEBI" id="CHEBI:30616"/>
    </ligand>
</feature>
<dbReference type="InterPro" id="IPR011127">
    <property type="entry name" value="Dala_Dala_lig_N"/>
</dbReference>
<dbReference type="PIRSF" id="PIRSF039102">
    <property type="entry name" value="Ddl/VanB"/>
    <property type="match status" value="1"/>
</dbReference>
<evidence type="ECO:0000256" key="24">
    <source>
        <dbReference type="PIRSR" id="PIRSR039102-2"/>
    </source>
</evidence>
<dbReference type="Gene3D" id="3.30.1490.20">
    <property type="entry name" value="ATP-grasp fold, A domain"/>
    <property type="match status" value="1"/>
</dbReference>
<dbReference type="Proteomes" id="UP000192468">
    <property type="component" value="Unassembled WGS sequence"/>
</dbReference>
<dbReference type="InterPro" id="IPR011095">
    <property type="entry name" value="Dala_Dala_lig_C"/>
</dbReference>
<proteinExistence type="inferred from homology"/>
<dbReference type="PANTHER" id="PTHR23132:SF25">
    <property type="entry name" value="D-ALANINE--D-ALANINE LIGASE A"/>
    <property type="match status" value="1"/>
</dbReference>
<dbReference type="GO" id="GO:0008360">
    <property type="term" value="P:regulation of cell shape"/>
    <property type="evidence" value="ECO:0007669"/>
    <property type="project" value="UniProtKB-KW"/>
</dbReference>
<evidence type="ECO:0000256" key="12">
    <source>
        <dbReference type="ARBA" id="ARBA00022842"/>
    </source>
</evidence>
<evidence type="ECO:0000256" key="13">
    <source>
        <dbReference type="ARBA" id="ARBA00022960"/>
    </source>
</evidence>
<dbReference type="GO" id="GO:0005524">
    <property type="term" value="F:ATP binding"/>
    <property type="evidence" value="ECO:0007669"/>
    <property type="project" value="UniProtKB-UniRule"/>
</dbReference>
<sequence length="343" mass="38541">MKKKIAILFGGKSTEHEVSRVSAASVLRNIDISKYDVYPIGITKAGEWLEYKGSIDKIENGEWEKDEFYKVQDGQKLLFDKGVEVVFPVLHGLCGEDGTVQGLCRLLDIPCVGPNVMSSAVCMDKVYTKYVLEHFEIKQADYVIVTSAKYDKEKDAIIEQIETKLGYDVFIKPSNSGSSVGITKAHNREELIEGLIEALKYDRKILVEKAINAREVEVAVLGNDNPIAAVPGEILPAKEFYDYEAKYEDAESRLLIPADMKDNELEEVRELAIKIYSALDCAGMARVDFLVDKDTNEIYLNEVNTIPGFTKISMYPKMWEAAGKAYKDLITELIELAIERNNN</sequence>
<evidence type="ECO:0000256" key="11">
    <source>
        <dbReference type="ARBA" id="ARBA00022840"/>
    </source>
</evidence>
<dbReference type="InterPro" id="IPR011761">
    <property type="entry name" value="ATP-grasp"/>
</dbReference>
<evidence type="ECO:0000256" key="25">
    <source>
        <dbReference type="PIRSR" id="PIRSR039102-3"/>
    </source>
</evidence>
<dbReference type="SUPFAM" id="SSF56059">
    <property type="entry name" value="Glutathione synthetase ATP-binding domain-like"/>
    <property type="match status" value="1"/>
</dbReference>
<evidence type="ECO:0000256" key="14">
    <source>
        <dbReference type="ARBA" id="ARBA00022984"/>
    </source>
</evidence>
<keyword evidence="9 25" id="KW-0479">Metal-binding</keyword>
<dbReference type="UniPathway" id="UPA00219"/>
<keyword evidence="13 22" id="KW-0133">Cell shape</keyword>
<name>A0A1W1XZZ6_9CLOT</name>
<dbReference type="FunFam" id="3.30.1490.20:FF:000007">
    <property type="entry name" value="D-alanine--D-alanine ligase"/>
    <property type="match status" value="1"/>
</dbReference>
<dbReference type="STRING" id="1121291.SAMN02745134_03774"/>
<feature type="binding site" evidence="25">
    <location>
        <position position="304"/>
    </location>
    <ligand>
        <name>Mg(2+)</name>
        <dbReference type="ChEBI" id="CHEBI:18420"/>
        <label>2</label>
    </ligand>
</feature>
<dbReference type="SUPFAM" id="SSF52440">
    <property type="entry name" value="PreATP-grasp domain"/>
    <property type="match status" value="1"/>
</dbReference>
<feature type="binding site" evidence="24">
    <location>
        <begin position="208"/>
        <end position="215"/>
    </location>
    <ligand>
        <name>ATP</name>
        <dbReference type="ChEBI" id="CHEBI:30616"/>
    </ligand>
</feature>
<dbReference type="FunFam" id="3.30.470.20:FF:000008">
    <property type="entry name" value="D-alanine--D-alanine ligase"/>
    <property type="match status" value="1"/>
</dbReference>